<dbReference type="Proteomes" id="UP001163798">
    <property type="component" value="Unassembled WGS sequence"/>
</dbReference>
<feature type="domain" description="C3H1-type" evidence="4">
    <location>
        <begin position="180"/>
        <end position="207"/>
    </location>
</feature>
<dbReference type="InterPro" id="IPR019734">
    <property type="entry name" value="TPR_rpt"/>
</dbReference>
<reference evidence="5" key="1">
    <citation type="submission" date="2022-08" db="EMBL/GenBank/DDBJ databases">
        <authorList>
            <consortium name="DOE Joint Genome Institute"/>
            <person name="Min B."/>
            <person name="Riley R."/>
            <person name="Sierra-Patev S."/>
            <person name="Naranjo-Ortiz M."/>
            <person name="Looney B."/>
            <person name="Konkel Z."/>
            <person name="Slot J.C."/>
            <person name="Sakamoto Y."/>
            <person name="Steenwyk J.L."/>
            <person name="Rokas A."/>
            <person name="Carro J."/>
            <person name="Camarero S."/>
            <person name="Ferreira P."/>
            <person name="Molpeceres G."/>
            <person name="Ruiz-Duenas F.J."/>
            <person name="Serrano A."/>
            <person name="Henrissat B."/>
            <person name="Drula E."/>
            <person name="Hughes K.W."/>
            <person name="Mata J.L."/>
            <person name="Ishikawa N.K."/>
            <person name="Vargas-Isla R."/>
            <person name="Ushijima S."/>
            <person name="Smith C.A."/>
            <person name="Ahrendt S."/>
            <person name="Andreopoulos W."/>
            <person name="He G."/>
            <person name="Labutti K."/>
            <person name="Lipzen A."/>
            <person name="Ng V."/>
            <person name="Sandor L."/>
            <person name="Barry K."/>
            <person name="Martinez A.T."/>
            <person name="Xiao Y."/>
            <person name="Gibbons J.G."/>
            <person name="Terashima K."/>
            <person name="Hibbett D.S."/>
            <person name="Grigoriev I.V."/>
        </authorList>
    </citation>
    <scope>NUCLEOTIDE SEQUENCE</scope>
    <source>
        <strain evidence="5">TFB10291</strain>
    </source>
</reference>
<dbReference type="EMBL" id="MU793498">
    <property type="protein sequence ID" value="KAJ3782114.1"/>
    <property type="molecule type" value="Genomic_DNA"/>
</dbReference>
<proteinExistence type="predicted"/>
<organism evidence="5 6">
    <name type="scientific">Lentinula aff. detonsa</name>
    <dbReference type="NCBI Taxonomy" id="2804958"/>
    <lineage>
        <taxon>Eukaryota</taxon>
        <taxon>Fungi</taxon>
        <taxon>Dikarya</taxon>
        <taxon>Basidiomycota</taxon>
        <taxon>Agaricomycotina</taxon>
        <taxon>Agaricomycetes</taxon>
        <taxon>Agaricomycetidae</taxon>
        <taxon>Agaricales</taxon>
        <taxon>Marasmiineae</taxon>
        <taxon>Omphalotaceae</taxon>
        <taxon>Lentinula</taxon>
    </lineage>
</organism>
<evidence type="ECO:0000256" key="1">
    <source>
        <dbReference type="PROSITE-ProRule" id="PRU00339"/>
    </source>
</evidence>
<comment type="caution">
    <text evidence="5">The sequence shown here is derived from an EMBL/GenBank/DDBJ whole genome shotgun (WGS) entry which is preliminary data.</text>
</comment>
<dbReference type="InterPro" id="IPR000571">
    <property type="entry name" value="Znf_CCCH"/>
</dbReference>
<protein>
    <recommendedName>
        <fullName evidence="4">C3H1-type domain-containing protein</fullName>
    </recommendedName>
</protein>
<dbReference type="AlphaFoldDB" id="A0AA38KLU1"/>
<feature type="compositionally biased region" description="Basic and acidic residues" evidence="3">
    <location>
        <begin position="269"/>
        <end position="281"/>
    </location>
</feature>
<dbReference type="PROSITE" id="PS50103">
    <property type="entry name" value="ZF_C3H1"/>
    <property type="match status" value="1"/>
</dbReference>
<dbReference type="PROSITE" id="PS50005">
    <property type="entry name" value="TPR"/>
    <property type="match status" value="1"/>
</dbReference>
<evidence type="ECO:0000256" key="2">
    <source>
        <dbReference type="PROSITE-ProRule" id="PRU00723"/>
    </source>
</evidence>
<feature type="compositionally biased region" description="Basic and acidic residues" evidence="3">
    <location>
        <begin position="253"/>
        <end position="262"/>
    </location>
</feature>
<name>A0AA38KLU1_9AGAR</name>
<evidence type="ECO:0000313" key="5">
    <source>
        <dbReference type="EMBL" id="KAJ3782114.1"/>
    </source>
</evidence>
<keyword evidence="2" id="KW-0479">Metal-binding</keyword>
<dbReference type="InterPro" id="IPR011990">
    <property type="entry name" value="TPR-like_helical_dom_sf"/>
</dbReference>
<feature type="repeat" description="TPR" evidence="1">
    <location>
        <begin position="13"/>
        <end position="46"/>
    </location>
</feature>
<evidence type="ECO:0000256" key="3">
    <source>
        <dbReference type="SAM" id="MobiDB-lite"/>
    </source>
</evidence>
<keyword evidence="6" id="KW-1185">Reference proteome</keyword>
<dbReference type="SUPFAM" id="SSF48452">
    <property type="entry name" value="TPR-like"/>
    <property type="match status" value="1"/>
</dbReference>
<feature type="region of interest" description="Disordered" evidence="3">
    <location>
        <begin position="253"/>
        <end position="302"/>
    </location>
</feature>
<keyword evidence="1" id="KW-0802">TPR repeat</keyword>
<keyword evidence="2" id="KW-0862">Zinc</keyword>
<accession>A0AA38KLU1</accession>
<feature type="zinc finger region" description="C3H1-type" evidence="2">
    <location>
        <begin position="180"/>
        <end position="207"/>
    </location>
</feature>
<evidence type="ECO:0000313" key="6">
    <source>
        <dbReference type="Proteomes" id="UP001163798"/>
    </source>
</evidence>
<evidence type="ECO:0000259" key="4">
    <source>
        <dbReference type="PROSITE" id="PS50103"/>
    </source>
</evidence>
<dbReference type="Gene3D" id="1.25.40.10">
    <property type="entry name" value="Tetratricopeptide repeat domain"/>
    <property type="match status" value="1"/>
</dbReference>
<feature type="region of interest" description="Disordered" evidence="3">
    <location>
        <begin position="121"/>
        <end position="142"/>
    </location>
</feature>
<dbReference type="GO" id="GO:0008270">
    <property type="term" value="F:zinc ion binding"/>
    <property type="evidence" value="ECO:0007669"/>
    <property type="project" value="UniProtKB-KW"/>
</dbReference>
<sequence length="438" mass="49778">MSAASSGKPFDLSNYYASLAFSYNELTLYHEAEAIATRALQLNPTSLRARYSRAMARLEIDDLSGAVADIDALFNVNGGKSFPGAKHIRKMLHELLEAKDGSSEITLSIRRVNFKDLSWPQPELPAAEPSEEDHHPRNEIAPGQYRNSLTCWGHNTKKKKCPHKDCIYSHAPNFNSIRDTEGRNVCLYFLVGCCVRNKSCRYRHSTDGLPTDIITKPSLDSVFTLQAQWWNDPARMEEVCELLKQRSARRRAEYEMRSKARVNESATQDEPKVENRSLRADSEEEEKDTQRPDTQTQIRGSDIQFKQLYTTKGRDEIMDEKTLSSSRKTSTAVFAKVQSVCSIVEEKAMKKEEQCQAEAANRAAKRDQSDQVDGLVTLKPKKDIRTRTPYYPESWTVKSFKKLTNCGFTDDDVADLMGFGVNPWDEHAHSVFAYADDY</sequence>
<gene>
    <name evidence="5" type="ORF">GGU10DRAFT_364570</name>
</gene>
<keyword evidence="2" id="KW-0863">Zinc-finger</keyword>